<evidence type="ECO:0000256" key="1">
    <source>
        <dbReference type="SAM" id="SignalP"/>
    </source>
</evidence>
<evidence type="ECO:0000313" key="3">
    <source>
        <dbReference type="RefSeq" id="XP_009799477.1"/>
    </source>
</evidence>
<dbReference type="RefSeq" id="XP_009799477.1">
    <property type="nucleotide sequence ID" value="XM_009801175.1"/>
</dbReference>
<reference evidence="3" key="2">
    <citation type="submission" date="2025-08" db="UniProtKB">
        <authorList>
            <consortium name="RefSeq"/>
        </authorList>
    </citation>
    <scope>IDENTIFICATION</scope>
    <source>
        <tissue evidence="3">Leaf</tissue>
    </source>
</reference>
<keyword evidence="1" id="KW-0732">Signal</keyword>
<gene>
    <name evidence="3" type="primary">LOC104245554</name>
</gene>
<keyword evidence="2" id="KW-1185">Reference proteome</keyword>
<protein>
    <submittedName>
        <fullName evidence="3">Uncharacterized protein LOC104245554</fullName>
    </submittedName>
</protein>
<evidence type="ECO:0000313" key="2">
    <source>
        <dbReference type="Proteomes" id="UP000189701"/>
    </source>
</evidence>
<accession>A0A1U7Y5S8</accession>
<name>A0A1U7Y5S8_NICSY</name>
<organism evidence="2 3">
    <name type="scientific">Nicotiana sylvestris</name>
    <name type="common">Wood tobacco</name>
    <name type="synonym">South American tobacco</name>
    <dbReference type="NCBI Taxonomy" id="4096"/>
    <lineage>
        <taxon>Eukaryota</taxon>
        <taxon>Viridiplantae</taxon>
        <taxon>Streptophyta</taxon>
        <taxon>Embryophyta</taxon>
        <taxon>Tracheophyta</taxon>
        <taxon>Spermatophyta</taxon>
        <taxon>Magnoliopsida</taxon>
        <taxon>eudicotyledons</taxon>
        <taxon>Gunneridae</taxon>
        <taxon>Pentapetalae</taxon>
        <taxon>asterids</taxon>
        <taxon>lamiids</taxon>
        <taxon>Solanales</taxon>
        <taxon>Solanaceae</taxon>
        <taxon>Nicotianoideae</taxon>
        <taxon>Nicotianeae</taxon>
        <taxon>Nicotiana</taxon>
    </lineage>
</organism>
<feature type="chain" id="PRO_5010564308" evidence="1">
    <location>
        <begin position="21"/>
        <end position="109"/>
    </location>
</feature>
<reference evidence="2" key="1">
    <citation type="journal article" date="2013" name="Genome Biol.">
        <title>Reference genomes and transcriptomes of Nicotiana sylvestris and Nicotiana tomentosiformis.</title>
        <authorList>
            <person name="Sierro N."/>
            <person name="Battey J.N."/>
            <person name="Ouadi S."/>
            <person name="Bovet L."/>
            <person name="Goepfert S."/>
            <person name="Bakaher N."/>
            <person name="Peitsch M.C."/>
            <person name="Ivanov N.V."/>
        </authorList>
    </citation>
    <scope>NUCLEOTIDE SEQUENCE [LARGE SCALE GENOMIC DNA]</scope>
</reference>
<dbReference type="Proteomes" id="UP000189701">
    <property type="component" value="Unplaced"/>
</dbReference>
<feature type="signal peptide" evidence="1">
    <location>
        <begin position="1"/>
        <end position="20"/>
    </location>
</feature>
<dbReference type="AlphaFoldDB" id="A0A1U7Y5S8"/>
<sequence length="109" mass="12699">MPTTLWRWIPLSLSSAVSLATFCPTHLTPSTSREAWMKSVNYMAQAYPWILFKNLGNALGWRQVLLFASKLQELLPYFLTMELSWTKRLTSNGTKVLYQQLVEYYKLSM</sequence>
<proteinExistence type="predicted"/>